<organism evidence="1 2">
    <name type="scientific">Sulfurihydrogenibium azorense (strain DSM 15241 / OCM 825 / Az-Fu1)</name>
    <dbReference type="NCBI Taxonomy" id="204536"/>
    <lineage>
        <taxon>Bacteria</taxon>
        <taxon>Pseudomonadati</taxon>
        <taxon>Aquificota</taxon>
        <taxon>Aquificia</taxon>
        <taxon>Aquificales</taxon>
        <taxon>Hydrogenothermaceae</taxon>
        <taxon>Sulfurihydrogenibium</taxon>
    </lineage>
</organism>
<reference evidence="1 2" key="1">
    <citation type="journal article" date="2009" name="J. Bacteriol.">
        <title>Complete and draft genome sequences of six members of the Aquificales.</title>
        <authorList>
            <person name="Reysenbach A.L."/>
            <person name="Hamamura N."/>
            <person name="Podar M."/>
            <person name="Griffiths E."/>
            <person name="Ferreira S."/>
            <person name="Hochstein R."/>
            <person name="Heidelberg J."/>
            <person name="Johnson J."/>
            <person name="Mead D."/>
            <person name="Pohorille A."/>
            <person name="Sarmiento M."/>
            <person name="Schweighofer K."/>
            <person name="Seshadri R."/>
            <person name="Voytek M.A."/>
        </authorList>
    </citation>
    <scope>NUCLEOTIDE SEQUENCE [LARGE SCALE GENOMIC DNA]</scope>
    <source>
        <strain evidence="2">Az-Fu1 / DSM 15241 / OCM 825</strain>
    </source>
</reference>
<evidence type="ECO:0008006" key="3">
    <source>
        <dbReference type="Google" id="ProtNLM"/>
    </source>
</evidence>
<name>C1DUN3_SULAA</name>
<dbReference type="eggNOG" id="COG1233">
    <property type="taxonomic scope" value="Bacteria"/>
</dbReference>
<dbReference type="PANTHER" id="PTHR46313:SF3">
    <property type="entry name" value="PROLYCOPENE ISOMERASE, CHLOROPLASTIC"/>
    <property type="match status" value="1"/>
</dbReference>
<sequence>MQDYIVVGGGIGGVVAYSILKKLGKKVLLFEKLDYLGGCAGTFKKDGLFYNVGASTLVGLDENLPLDILLKILDIDKNTIPVLPIDPAIVVYTKDKVINRYKDFERAFEEIDKNFPYKNNKNLWNRVKKVSTNNWQNIYKLLPFNPKNYPDLLKKVITNLDYFLSGIKDSLMTAEKVIRHYIPDPDEDYKAFLNSQILMATQCYWDEVNFSFASMGLTYPNLSNYYVKGGMSNFLESIVKDDKNVLKKVKVKSISRVRDIFEVKTNKGEFYTKKVILNRTIWDYCELLDESLKDSFCEVSKKKYSKLWSSATLYFAVKDENNLLSKHHYQILHDKNPYTDSYSFFVSVADPCDSVEGYKSITISTHCKIELWENLSKEEYTEKKEKLKEFILENLYKKIPQFRMLPKTDVMIGTPNTFNRYTGRYKGTVGGIPLRRKYTMLNYPMGITPIKGLYLVGDSVFPGQGYPGVTVGVFNLLLQVEEDFREVFYRYI</sequence>
<dbReference type="InterPro" id="IPR036188">
    <property type="entry name" value="FAD/NAD-bd_sf"/>
</dbReference>
<proteinExistence type="predicted"/>
<keyword evidence="2" id="KW-1185">Reference proteome</keyword>
<accession>C1DUN3</accession>
<gene>
    <name evidence="1" type="ordered locus">SULAZ_0841</name>
</gene>
<dbReference type="InterPro" id="IPR045892">
    <property type="entry name" value="CrtISO-like"/>
</dbReference>
<evidence type="ECO:0000313" key="1">
    <source>
        <dbReference type="EMBL" id="ACN99516.1"/>
    </source>
</evidence>
<dbReference type="PANTHER" id="PTHR46313">
    <property type="match status" value="1"/>
</dbReference>
<dbReference type="GO" id="GO:0016116">
    <property type="term" value="P:carotenoid metabolic process"/>
    <property type="evidence" value="ECO:0007669"/>
    <property type="project" value="InterPro"/>
</dbReference>
<dbReference type="RefSeq" id="WP_012674829.1">
    <property type="nucleotide sequence ID" value="NC_012438.1"/>
</dbReference>
<protein>
    <recommendedName>
        <fullName evidence="3">Carotenoid isomerase</fullName>
    </recommendedName>
</protein>
<dbReference type="Gene3D" id="3.50.50.60">
    <property type="entry name" value="FAD/NAD(P)-binding domain"/>
    <property type="match status" value="1"/>
</dbReference>
<dbReference type="EMBL" id="CP001229">
    <property type="protein sequence ID" value="ACN99516.1"/>
    <property type="molecule type" value="Genomic_DNA"/>
</dbReference>
<dbReference type="Proteomes" id="UP000001369">
    <property type="component" value="Chromosome"/>
</dbReference>
<dbReference type="STRING" id="204536.SULAZ_0841"/>
<dbReference type="AlphaFoldDB" id="C1DUN3"/>
<evidence type="ECO:0000313" key="2">
    <source>
        <dbReference type="Proteomes" id="UP000001369"/>
    </source>
</evidence>
<dbReference type="HOGENOM" id="CLU_019722_4_2_0"/>
<dbReference type="OrthoDB" id="9789960at2"/>
<dbReference type="KEGG" id="saf:SULAZ_0841"/>
<dbReference type="SUPFAM" id="SSF51905">
    <property type="entry name" value="FAD/NAD(P)-binding domain"/>
    <property type="match status" value="1"/>
</dbReference>
<dbReference type="Pfam" id="PF13450">
    <property type="entry name" value="NAD_binding_8"/>
    <property type="match status" value="1"/>
</dbReference>